<dbReference type="RefSeq" id="WP_234652317.1">
    <property type="nucleotide sequence ID" value="NZ_CP094997.1"/>
</dbReference>
<organism evidence="2 3">
    <name type="scientific">Dyadobacter chenwenxiniae</name>
    <dbReference type="NCBI Taxonomy" id="2906456"/>
    <lineage>
        <taxon>Bacteria</taxon>
        <taxon>Pseudomonadati</taxon>
        <taxon>Bacteroidota</taxon>
        <taxon>Cytophagia</taxon>
        <taxon>Cytophagales</taxon>
        <taxon>Spirosomataceae</taxon>
        <taxon>Dyadobacter</taxon>
    </lineage>
</organism>
<reference evidence="2" key="1">
    <citation type="submission" date="2021-12" db="EMBL/GenBank/DDBJ databases">
        <title>Novel species in genus Dyadobacter.</title>
        <authorList>
            <person name="Ma C."/>
        </authorList>
    </citation>
    <scope>NUCLEOTIDE SEQUENCE</scope>
    <source>
        <strain evidence="2">LJ419</strain>
    </source>
</reference>
<feature type="signal peptide" evidence="1">
    <location>
        <begin position="1"/>
        <end position="18"/>
    </location>
</feature>
<evidence type="ECO:0000256" key="1">
    <source>
        <dbReference type="SAM" id="SignalP"/>
    </source>
</evidence>
<evidence type="ECO:0000313" key="2">
    <source>
        <dbReference type="EMBL" id="MCF0059962.1"/>
    </source>
</evidence>
<dbReference type="AlphaFoldDB" id="A0A9X1PEQ9"/>
<keyword evidence="3" id="KW-1185">Reference proteome</keyword>
<dbReference type="Proteomes" id="UP001139000">
    <property type="component" value="Unassembled WGS sequence"/>
</dbReference>
<proteinExistence type="predicted"/>
<gene>
    <name evidence="2" type="ORF">LXM26_00545</name>
</gene>
<accession>A0A9X1PEQ9</accession>
<name>A0A9X1PEQ9_9BACT</name>
<feature type="chain" id="PRO_5040848301" evidence="1">
    <location>
        <begin position="19"/>
        <end position="268"/>
    </location>
</feature>
<keyword evidence="1" id="KW-0732">Signal</keyword>
<evidence type="ECO:0000313" key="3">
    <source>
        <dbReference type="Proteomes" id="UP001139000"/>
    </source>
</evidence>
<protein>
    <submittedName>
        <fullName evidence="2">Uncharacterized protein</fullName>
    </submittedName>
</protein>
<sequence>MNKLVFIILILVSRFCAAQIQVVDSVNHVIINDSFGKRSFPKNVIQTALIGGELRISNGYRLIRRVTNHIQVTTPTSTSLTDLQTKIIGILNTGSAVSPSGSTTLTNKTMAWGSNTFTGFPFVNSSLAGNIIPDGDATRSIGSQSNRFSAYLSNIYKNATGSFNILEAGGSNIIFRVQPTTNNILIQAAGVNSAETNYKLTVNGTGATNGALSVVGTATATQYRLSALNTAPASATDTGTLGEIRVTSTGIYWCVATNSWIRLVGASW</sequence>
<comment type="caution">
    <text evidence="2">The sequence shown here is derived from an EMBL/GenBank/DDBJ whole genome shotgun (WGS) entry which is preliminary data.</text>
</comment>
<dbReference type="EMBL" id="JAJTTC010000001">
    <property type="protein sequence ID" value="MCF0059962.1"/>
    <property type="molecule type" value="Genomic_DNA"/>
</dbReference>